<dbReference type="GO" id="GO:0009253">
    <property type="term" value="P:peptidoglycan catabolic process"/>
    <property type="evidence" value="ECO:0007669"/>
    <property type="project" value="TreeGrafter"/>
</dbReference>
<dbReference type="InterPro" id="IPR023346">
    <property type="entry name" value="Lysozyme-like_dom_sf"/>
</dbReference>
<dbReference type="PANTHER" id="PTHR30163">
    <property type="entry name" value="MEMBRANE-BOUND LYTIC MUREIN TRANSGLYCOSYLASE B"/>
    <property type="match status" value="1"/>
</dbReference>
<proteinExistence type="predicted"/>
<dbReference type="InterPro" id="IPR031304">
    <property type="entry name" value="SLT_2"/>
</dbReference>
<dbReference type="EMBL" id="AUZZ01006685">
    <property type="protein sequence ID" value="EQD45579.1"/>
    <property type="molecule type" value="Genomic_DNA"/>
</dbReference>
<sequence>MSTPIRSLLLICVVLCAGCVAQPRLAPKAGKAATPAAASTTRESASAPIAAAPAPASVVDTSASEQAFVAQLLRQHPDLDRAHIEQLLAEARVQPSILAAMAHPAESMPWKDYRPIFLGQARIDAGIAFYRAHRALIDRIAAQYGVPPQVLVAILGVETYYGRQTGGYRVLDALYTLAFHYPPRAAFFQKELGVFLSLPRSALPGPRAELRGSYAGAMGWCQFMPTSFAHYGVSAAADGRVNLWSSLPDILASTANYLARHGWKRDAPIAMPAQASAQAEAPRVERSEPIYSVAQLAARGYTPSAAVASDRAATLLTVQGVDGPEYWLTFGNFQVITRYNSSALYALAVTQLAAAIDADARADGAAP</sequence>
<gene>
    <name evidence="2" type="ORF">B2A_09256</name>
</gene>
<dbReference type="GO" id="GO:0008933">
    <property type="term" value="F:peptidoglycan lytic transglycosylase activity"/>
    <property type="evidence" value="ECO:0007669"/>
    <property type="project" value="TreeGrafter"/>
</dbReference>
<reference evidence="2" key="1">
    <citation type="submission" date="2013-08" db="EMBL/GenBank/DDBJ databases">
        <authorList>
            <person name="Mendez C."/>
            <person name="Richter M."/>
            <person name="Ferrer M."/>
            <person name="Sanchez J."/>
        </authorList>
    </citation>
    <scope>NUCLEOTIDE SEQUENCE</scope>
</reference>
<accession>T1AY49</accession>
<feature type="domain" description="Transglycosylase SLT" evidence="1">
    <location>
        <begin position="75"/>
        <end position="353"/>
    </location>
</feature>
<dbReference type="NCBIfam" id="TIGR02282">
    <property type="entry name" value="MltB"/>
    <property type="match status" value="1"/>
</dbReference>
<name>T1AY49_9ZZZZ</name>
<organism evidence="2">
    <name type="scientific">mine drainage metagenome</name>
    <dbReference type="NCBI Taxonomy" id="410659"/>
    <lineage>
        <taxon>unclassified sequences</taxon>
        <taxon>metagenomes</taxon>
        <taxon>ecological metagenomes</taxon>
    </lineage>
</organism>
<dbReference type="InterPro" id="IPR043426">
    <property type="entry name" value="MltB-like"/>
</dbReference>
<dbReference type="AlphaFoldDB" id="T1AY49"/>
<protein>
    <submittedName>
        <fullName evidence="2">Lytic murein transglycosylase B</fullName>
    </submittedName>
</protein>
<dbReference type="InterPro" id="IPR011757">
    <property type="entry name" value="Lytic_transglycosylase_MltB"/>
</dbReference>
<dbReference type="Gene3D" id="1.10.530.10">
    <property type="match status" value="1"/>
</dbReference>
<dbReference type="Gene3D" id="1.10.8.350">
    <property type="entry name" value="Bacterial muramidase"/>
    <property type="match status" value="1"/>
</dbReference>
<evidence type="ECO:0000313" key="2">
    <source>
        <dbReference type="EMBL" id="EQD45579.1"/>
    </source>
</evidence>
<evidence type="ECO:0000259" key="1">
    <source>
        <dbReference type="Pfam" id="PF13406"/>
    </source>
</evidence>
<dbReference type="PANTHER" id="PTHR30163:SF9">
    <property type="entry name" value="MEMBRANE-BOUND LYTIC MUREIN TRANSGLYCOSYLASE B"/>
    <property type="match status" value="1"/>
</dbReference>
<comment type="caution">
    <text evidence="2">The sequence shown here is derived from an EMBL/GenBank/DDBJ whole genome shotgun (WGS) entry which is preliminary data.</text>
</comment>
<reference evidence="2" key="2">
    <citation type="journal article" date="2014" name="ISME J.">
        <title>Microbial stratification in low pH oxic and suboxic macroscopic growths along an acid mine drainage.</title>
        <authorList>
            <person name="Mendez-Garcia C."/>
            <person name="Mesa V."/>
            <person name="Sprenger R.R."/>
            <person name="Richter M."/>
            <person name="Diez M.S."/>
            <person name="Solano J."/>
            <person name="Bargiela R."/>
            <person name="Golyshina O.V."/>
            <person name="Manteca A."/>
            <person name="Ramos J.L."/>
            <person name="Gallego J.R."/>
            <person name="Llorente I."/>
            <person name="Martins Dos Santos V.A."/>
            <person name="Jensen O.N."/>
            <person name="Pelaez A.I."/>
            <person name="Sanchez J."/>
            <person name="Ferrer M."/>
        </authorList>
    </citation>
    <scope>NUCLEOTIDE SEQUENCE</scope>
</reference>
<dbReference type="CDD" id="cd13399">
    <property type="entry name" value="Slt35-like"/>
    <property type="match status" value="1"/>
</dbReference>
<dbReference type="Pfam" id="PF13406">
    <property type="entry name" value="SLT_2"/>
    <property type="match status" value="1"/>
</dbReference>
<dbReference type="SUPFAM" id="SSF53955">
    <property type="entry name" value="Lysozyme-like"/>
    <property type="match status" value="1"/>
</dbReference>